<dbReference type="AlphaFoldDB" id="A0A1F6NJY9"/>
<name>A0A1F6NJY9_9BACT</name>
<comment type="caution">
    <text evidence="1">The sequence shown here is derived from an EMBL/GenBank/DDBJ whole genome shotgun (WGS) entry which is preliminary data.</text>
</comment>
<protein>
    <submittedName>
        <fullName evidence="1">Uncharacterized protein</fullName>
    </submittedName>
</protein>
<sequence length="108" mass="12255">MGKFKKGLFLGGLLGASMMWMSTTKKGKEIKEKLLDQAAEVYLDLKDKVVSSDAYDKMTKNEFVVMAQQAVDKYAVRNGLADKTKKMMTKLVSTQWANLQKELKKKKK</sequence>
<reference evidence="1 2" key="1">
    <citation type="journal article" date="2016" name="Nat. Commun.">
        <title>Thousands of microbial genomes shed light on interconnected biogeochemical processes in an aquifer system.</title>
        <authorList>
            <person name="Anantharaman K."/>
            <person name="Brown C.T."/>
            <person name="Hug L.A."/>
            <person name="Sharon I."/>
            <person name="Castelle C.J."/>
            <person name="Probst A.J."/>
            <person name="Thomas B.C."/>
            <person name="Singh A."/>
            <person name="Wilkins M.J."/>
            <person name="Karaoz U."/>
            <person name="Brodie E.L."/>
            <person name="Williams K.H."/>
            <person name="Hubbard S.S."/>
            <person name="Banfield J.F."/>
        </authorList>
    </citation>
    <scope>NUCLEOTIDE SEQUENCE [LARGE SCALE GENOMIC DNA]</scope>
</reference>
<organism evidence="1 2">
    <name type="scientific">Candidatus Magasanikbacteria bacterium RIFOXYB1_FULL_40_15</name>
    <dbReference type="NCBI Taxonomy" id="1798697"/>
    <lineage>
        <taxon>Bacteria</taxon>
        <taxon>Candidatus Magasanikiibacteriota</taxon>
    </lineage>
</organism>
<gene>
    <name evidence="1" type="ORF">A2373_02685</name>
</gene>
<dbReference type="STRING" id="1798697.A2373_02685"/>
<evidence type="ECO:0000313" key="1">
    <source>
        <dbReference type="EMBL" id="OGH84123.1"/>
    </source>
</evidence>
<evidence type="ECO:0000313" key="2">
    <source>
        <dbReference type="Proteomes" id="UP000176300"/>
    </source>
</evidence>
<proteinExistence type="predicted"/>
<dbReference type="EMBL" id="MFQS01000001">
    <property type="protein sequence ID" value="OGH84123.1"/>
    <property type="molecule type" value="Genomic_DNA"/>
</dbReference>
<dbReference type="Proteomes" id="UP000176300">
    <property type="component" value="Unassembled WGS sequence"/>
</dbReference>
<accession>A0A1F6NJY9</accession>